<organism evidence="2">
    <name type="scientific">Fervidicoccus fontis</name>
    <dbReference type="NCBI Taxonomy" id="683846"/>
    <lineage>
        <taxon>Archaea</taxon>
        <taxon>Thermoproteota</taxon>
        <taxon>Thermoprotei</taxon>
        <taxon>Fervidicoccales</taxon>
        <taxon>Fervidicoccaceae</taxon>
        <taxon>Fervidicoccus</taxon>
    </lineage>
</organism>
<dbReference type="GO" id="GO:0005737">
    <property type="term" value="C:cytoplasm"/>
    <property type="evidence" value="ECO:0007669"/>
    <property type="project" value="TreeGrafter"/>
</dbReference>
<dbReference type="EMBL" id="DSDY01000035">
    <property type="protein sequence ID" value="HDS10171.1"/>
    <property type="molecule type" value="Genomic_DNA"/>
</dbReference>
<comment type="caution">
    <text evidence="2">The sequence shown here is derived from an EMBL/GenBank/DDBJ whole genome shotgun (WGS) entry which is preliminary data.</text>
</comment>
<keyword evidence="1" id="KW-0694">RNA-binding</keyword>
<dbReference type="InterPro" id="IPR037171">
    <property type="entry name" value="NagB/RpiA_transferase-like"/>
</dbReference>
<proteinExistence type="predicted"/>
<dbReference type="InterPro" id="IPR024185">
    <property type="entry name" value="FTHF_cligase-like_sf"/>
</dbReference>
<dbReference type="Pfam" id="PF01812">
    <property type="entry name" value="5-FTHF_cyc-lig"/>
    <property type="match status" value="1"/>
</dbReference>
<dbReference type="GO" id="GO:0003723">
    <property type="term" value="F:RNA binding"/>
    <property type="evidence" value="ECO:0007669"/>
    <property type="project" value="UniProtKB-KW"/>
</dbReference>
<protein>
    <submittedName>
        <fullName evidence="2">5-formyltetrahydrofolate cyclo-ligase</fullName>
    </submittedName>
</protein>
<gene>
    <name evidence="2" type="ORF">ENO04_00900</name>
</gene>
<dbReference type="PANTHER" id="PTHR13017">
    <property type="entry name" value="5-FORMYLTETRAHYDROFOLATE CYCLO-LIGASE-RELATED"/>
    <property type="match status" value="1"/>
</dbReference>
<dbReference type="FunFam" id="3.40.50.10420:FF:000001">
    <property type="entry name" value="Methenyltetrahydrofolate synthase domain-containing protein"/>
    <property type="match status" value="1"/>
</dbReference>
<evidence type="ECO:0000313" key="2">
    <source>
        <dbReference type="EMBL" id="HDS10171.1"/>
    </source>
</evidence>
<dbReference type="SUPFAM" id="SSF100950">
    <property type="entry name" value="NagB/RpiA/CoA transferase-like"/>
    <property type="match status" value="1"/>
</dbReference>
<accession>A0A7C1IEV4</accession>
<dbReference type="AlphaFoldDB" id="A0A7C1IEV4"/>
<keyword evidence="2" id="KW-0436">Ligase</keyword>
<dbReference type="Gene3D" id="3.40.50.10420">
    <property type="entry name" value="NagB/RpiA/CoA transferase-like"/>
    <property type="match status" value="1"/>
</dbReference>
<name>A0A7C1IEV4_9CREN</name>
<dbReference type="PANTHER" id="PTHR13017:SF0">
    <property type="entry name" value="METHENYLTETRAHYDROFOLATE SYNTHASE DOMAIN-CONTAINING PROTEIN"/>
    <property type="match status" value="1"/>
</dbReference>
<evidence type="ECO:0000256" key="1">
    <source>
        <dbReference type="ARBA" id="ARBA00022884"/>
    </source>
</evidence>
<sequence length="249" mass="28235">MHPQDSGLSKKAIRERIWRFLEEKDIPIFPRPVYGRIPSFKGQDKAAENLFSTSEWRNARIIKVNPDAPQQPVRLRALEEGKTLIIASPRLRSGFVLMDPKLIPKSMYRTASRISGFMSIGRKLGINDLQRISRIDLIVEGSVAVNKYGERLGKGEGYGELEYAVLAELGLVGEETPIATTVHDSQVIEDRLPQDPWDVPIDIIATPTRIIRCNRGPRPRGILWDKLSKDKLDEIPLLRELLARKREAP</sequence>
<reference evidence="2" key="1">
    <citation type="journal article" date="2020" name="mSystems">
        <title>Genome- and Community-Level Interaction Insights into Carbon Utilization and Element Cycling Functions of Hydrothermarchaeota in Hydrothermal Sediment.</title>
        <authorList>
            <person name="Zhou Z."/>
            <person name="Liu Y."/>
            <person name="Xu W."/>
            <person name="Pan J."/>
            <person name="Luo Z.H."/>
            <person name="Li M."/>
        </authorList>
    </citation>
    <scope>NUCLEOTIDE SEQUENCE [LARGE SCALE GENOMIC DNA]</scope>
    <source>
        <strain evidence="2">SpSt-123</strain>
    </source>
</reference>
<dbReference type="GO" id="GO:0016874">
    <property type="term" value="F:ligase activity"/>
    <property type="evidence" value="ECO:0007669"/>
    <property type="project" value="UniProtKB-KW"/>
</dbReference>
<dbReference type="InterPro" id="IPR002698">
    <property type="entry name" value="FTHF_cligase"/>
</dbReference>